<keyword evidence="4" id="KW-1185">Reference proteome</keyword>
<dbReference type="PROSITE" id="PS50887">
    <property type="entry name" value="GGDEF"/>
    <property type="match status" value="1"/>
</dbReference>
<dbReference type="Pfam" id="PF00990">
    <property type="entry name" value="GGDEF"/>
    <property type="match status" value="1"/>
</dbReference>
<dbReference type="PROSITE" id="PS50883">
    <property type="entry name" value="EAL"/>
    <property type="match status" value="1"/>
</dbReference>
<evidence type="ECO:0000259" key="1">
    <source>
        <dbReference type="PROSITE" id="PS50883"/>
    </source>
</evidence>
<proteinExistence type="predicted"/>
<organism evidence="3 4">
    <name type="scientific">Halomonas shengliensis</name>
    <dbReference type="NCBI Taxonomy" id="419597"/>
    <lineage>
        <taxon>Bacteria</taxon>
        <taxon>Pseudomonadati</taxon>
        <taxon>Pseudomonadota</taxon>
        <taxon>Gammaproteobacteria</taxon>
        <taxon>Oceanospirillales</taxon>
        <taxon>Halomonadaceae</taxon>
        <taxon>Halomonas</taxon>
    </lineage>
</organism>
<dbReference type="SUPFAM" id="SSF55073">
    <property type="entry name" value="Nucleotide cyclase"/>
    <property type="match status" value="1"/>
</dbReference>
<dbReference type="Gene3D" id="3.30.70.270">
    <property type="match status" value="1"/>
</dbReference>
<dbReference type="InterPro" id="IPR035919">
    <property type="entry name" value="EAL_sf"/>
</dbReference>
<dbReference type="InterPro" id="IPR000014">
    <property type="entry name" value="PAS"/>
</dbReference>
<dbReference type="Pfam" id="PF08448">
    <property type="entry name" value="PAS_4"/>
    <property type="match status" value="1"/>
</dbReference>
<dbReference type="OrthoDB" id="9176779at2"/>
<dbReference type="CDD" id="cd01948">
    <property type="entry name" value="EAL"/>
    <property type="match status" value="1"/>
</dbReference>
<dbReference type="PANTHER" id="PTHR44757:SF2">
    <property type="entry name" value="BIOFILM ARCHITECTURE MAINTENANCE PROTEIN MBAA"/>
    <property type="match status" value="1"/>
</dbReference>
<dbReference type="NCBIfam" id="TIGR00254">
    <property type="entry name" value="GGDEF"/>
    <property type="match status" value="1"/>
</dbReference>
<dbReference type="AlphaFoldDB" id="A0A1H0EXF8"/>
<name>A0A1H0EXF8_9GAMM</name>
<feature type="domain" description="GGDEF" evidence="2">
    <location>
        <begin position="156"/>
        <end position="285"/>
    </location>
</feature>
<dbReference type="SUPFAM" id="SSF141868">
    <property type="entry name" value="EAL domain-like"/>
    <property type="match status" value="1"/>
</dbReference>
<dbReference type="InterPro" id="IPR001633">
    <property type="entry name" value="EAL_dom"/>
</dbReference>
<dbReference type="InterPro" id="IPR013656">
    <property type="entry name" value="PAS_4"/>
</dbReference>
<feature type="domain" description="EAL" evidence="1">
    <location>
        <begin position="294"/>
        <end position="548"/>
    </location>
</feature>
<reference evidence="4" key="1">
    <citation type="submission" date="2016-10" db="EMBL/GenBank/DDBJ databases">
        <authorList>
            <person name="Varghese N."/>
            <person name="Submissions S."/>
        </authorList>
    </citation>
    <scope>NUCLEOTIDE SEQUENCE [LARGE SCALE GENOMIC DNA]</scope>
    <source>
        <strain evidence="4">CGMCC 1.6444</strain>
    </source>
</reference>
<dbReference type="PANTHER" id="PTHR44757">
    <property type="entry name" value="DIGUANYLATE CYCLASE DGCP"/>
    <property type="match status" value="1"/>
</dbReference>
<evidence type="ECO:0000313" key="3">
    <source>
        <dbReference type="EMBL" id="SDN86986.1"/>
    </source>
</evidence>
<dbReference type="SMART" id="SM00052">
    <property type="entry name" value="EAL"/>
    <property type="match status" value="1"/>
</dbReference>
<evidence type="ECO:0000313" key="4">
    <source>
        <dbReference type="Proteomes" id="UP000199075"/>
    </source>
</evidence>
<dbReference type="Gene3D" id="3.30.450.20">
    <property type="entry name" value="PAS domain"/>
    <property type="match status" value="1"/>
</dbReference>
<gene>
    <name evidence="3" type="ORF">SAMN04487957_102230</name>
</gene>
<accession>A0A1H0EXF8</accession>
<dbReference type="InterPro" id="IPR043128">
    <property type="entry name" value="Rev_trsase/Diguanyl_cyclase"/>
</dbReference>
<dbReference type="NCBIfam" id="TIGR00229">
    <property type="entry name" value="sensory_box"/>
    <property type="match status" value="1"/>
</dbReference>
<dbReference type="SMART" id="SM00267">
    <property type="entry name" value="GGDEF"/>
    <property type="match status" value="1"/>
</dbReference>
<dbReference type="InterPro" id="IPR029787">
    <property type="entry name" value="Nucleotide_cyclase"/>
</dbReference>
<dbReference type="InterPro" id="IPR035965">
    <property type="entry name" value="PAS-like_dom_sf"/>
</dbReference>
<dbReference type="InterPro" id="IPR052155">
    <property type="entry name" value="Biofilm_reg_signaling"/>
</dbReference>
<dbReference type="EMBL" id="FNIV01000002">
    <property type="protein sequence ID" value="SDN86986.1"/>
    <property type="molecule type" value="Genomic_DNA"/>
</dbReference>
<dbReference type="Gene3D" id="3.20.20.450">
    <property type="entry name" value="EAL domain"/>
    <property type="match status" value="1"/>
</dbReference>
<protein>
    <submittedName>
        <fullName evidence="3">PAS domain S-box-containing protein/diguanylate cyclase (GGDEF) domain-containing protein</fullName>
    </submittedName>
</protein>
<dbReference type="CDD" id="cd01949">
    <property type="entry name" value="GGDEF"/>
    <property type="match status" value="1"/>
</dbReference>
<dbReference type="InterPro" id="IPR000160">
    <property type="entry name" value="GGDEF_dom"/>
</dbReference>
<dbReference type="Proteomes" id="UP000199075">
    <property type="component" value="Unassembled WGS sequence"/>
</dbReference>
<dbReference type="RefSeq" id="WP_089677089.1">
    <property type="nucleotide sequence ID" value="NZ_FNIV01000002.1"/>
</dbReference>
<dbReference type="SUPFAM" id="SSF55785">
    <property type="entry name" value="PYP-like sensor domain (PAS domain)"/>
    <property type="match status" value="1"/>
</dbReference>
<dbReference type="Pfam" id="PF00563">
    <property type="entry name" value="EAL"/>
    <property type="match status" value="1"/>
</dbReference>
<sequence>MPASLIKSAFHQAGEAMLIADAELKVLAANTAFAELSGVEPSWLKGRCVRELLDQSRLTTDPWEMLHSRDHVKAEFTYRNRMGRSAPAILSVSRLRDDRGQPSHHLVVLSDLAALAASGRKTGREVYFDALTGLPNRELLSQLLNESLEHAKRRGARVALGVLDVDHFKSINDRHGQDMGDSLIALLAQRISHLVHGDDILARIAGDEFALILQQGADEAVLSRLLDALAAPFFLRGEALQITVSLGVTFFPQDDADGDVLLRHATQAMHRAKQRGRNTFHVFDPRFDRELQAREAQRRRFRQAIEKDELRLYYQPQVDMFDGRVIGVEALVRWQHPEEGLLAPGHFLPLVEGVSLDTLLGEWVLEAALKQLSVWQSTGVTLPVHVNISPAHLLSGHFVQRLTGLLDRYPEVPATRLKLEVLESAAMGDLQAALATMRDCQTLGIDFAIDDFGTGYSSLTHLRQLPVDLIKIDQSFVRDMLSDPDDMAIVESVIFMANRFRRPMLAEGVESLEHARALLALGCVRAQGYGIARPMPAESLPTWLSDWPRRRDWTALGLAMDKPARSTRRGNVIKA</sequence>
<evidence type="ECO:0000259" key="2">
    <source>
        <dbReference type="PROSITE" id="PS50887"/>
    </source>
</evidence>
<dbReference type="STRING" id="419597.SAMN04487957_102230"/>